<proteinExistence type="predicted"/>
<evidence type="ECO:0000256" key="1">
    <source>
        <dbReference type="SAM" id="MobiDB-lite"/>
    </source>
</evidence>
<feature type="compositionally biased region" description="Polar residues" evidence="1">
    <location>
        <begin position="85"/>
        <end position="101"/>
    </location>
</feature>
<gene>
    <name evidence="2" type="ORF">AMSG_11636</name>
</gene>
<dbReference type="Proteomes" id="UP000054408">
    <property type="component" value="Unassembled WGS sequence"/>
</dbReference>
<feature type="compositionally biased region" description="Basic and acidic residues" evidence="1">
    <location>
        <begin position="1"/>
        <end position="10"/>
    </location>
</feature>
<feature type="region of interest" description="Disordered" evidence="1">
    <location>
        <begin position="1"/>
        <end position="107"/>
    </location>
</feature>
<accession>A0A0L0DLI8</accession>
<evidence type="ECO:0000313" key="3">
    <source>
        <dbReference type="Proteomes" id="UP000054408"/>
    </source>
</evidence>
<organism evidence="2 3">
    <name type="scientific">Thecamonas trahens ATCC 50062</name>
    <dbReference type="NCBI Taxonomy" id="461836"/>
    <lineage>
        <taxon>Eukaryota</taxon>
        <taxon>Apusozoa</taxon>
        <taxon>Apusomonadida</taxon>
        <taxon>Apusomonadidae</taxon>
        <taxon>Thecamonas</taxon>
    </lineage>
</organism>
<sequence length="181" mass="18786">MRQDAQDRARGPAAQSIRVQSRPASSKRTPVKSALNPRPARQPPQYAKTPDSIPQLTIDGAAGSDLGPVRLEGPSSSAAVFAALNSPSNATPSRTVRSTAPSAPEDVRTTRLEDAPSAPVPFHHTLPTAPLAEAEACEYGGQWGGGATSLSGPAGIAGSRSGFRMHLRPMDELIATPGNTF</sequence>
<reference evidence="2 3" key="1">
    <citation type="submission" date="2010-05" db="EMBL/GenBank/DDBJ databases">
        <title>The Genome Sequence of Thecamonas trahens ATCC 50062.</title>
        <authorList>
            <consortium name="The Broad Institute Genome Sequencing Platform"/>
            <person name="Russ C."/>
            <person name="Cuomo C."/>
            <person name="Shea T."/>
            <person name="Young S.K."/>
            <person name="Zeng Q."/>
            <person name="Koehrsen M."/>
            <person name="Haas B."/>
            <person name="Borodovsky M."/>
            <person name="Guigo R."/>
            <person name="Alvarado L."/>
            <person name="Berlin A."/>
            <person name="Bochicchio J."/>
            <person name="Borenstein D."/>
            <person name="Chapman S."/>
            <person name="Chen Z."/>
            <person name="Freedman E."/>
            <person name="Gellesch M."/>
            <person name="Goldberg J."/>
            <person name="Griggs A."/>
            <person name="Gujja S."/>
            <person name="Heilman E."/>
            <person name="Heiman D."/>
            <person name="Hepburn T."/>
            <person name="Howarth C."/>
            <person name="Jen D."/>
            <person name="Larson L."/>
            <person name="Mehta T."/>
            <person name="Park D."/>
            <person name="Pearson M."/>
            <person name="Roberts A."/>
            <person name="Saif S."/>
            <person name="Shenoy N."/>
            <person name="Sisk P."/>
            <person name="Stolte C."/>
            <person name="Sykes S."/>
            <person name="Thomson T."/>
            <person name="Walk T."/>
            <person name="White J."/>
            <person name="Yandava C."/>
            <person name="Burger G."/>
            <person name="Gray M.W."/>
            <person name="Holland P.W.H."/>
            <person name="King N."/>
            <person name="Lang F.B.F."/>
            <person name="Roger A.J."/>
            <person name="Ruiz-Trillo I."/>
            <person name="Lander E."/>
            <person name="Nusbaum C."/>
        </authorList>
    </citation>
    <scope>NUCLEOTIDE SEQUENCE [LARGE SCALE GENOMIC DNA]</scope>
    <source>
        <strain evidence="2 3">ATCC 50062</strain>
    </source>
</reference>
<protein>
    <submittedName>
        <fullName evidence="2">Uncharacterized protein</fullName>
    </submittedName>
</protein>
<dbReference type="AlphaFoldDB" id="A0A0L0DLI8"/>
<evidence type="ECO:0000313" key="2">
    <source>
        <dbReference type="EMBL" id="KNC52263.1"/>
    </source>
</evidence>
<dbReference type="EMBL" id="GL349436">
    <property type="protein sequence ID" value="KNC52263.1"/>
    <property type="molecule type" value="Genomic_DNA"/>
</dbReference>
<feature type="compositionally biased region" description="Polar residues" evidence="1">
    <location>
        <begin position="17"/>
        <end position="28"/>
    </location>
</feature>
<name>A0A0L0DLI8_THETB</name>
<dbReference type="GeneID" id="25569551"/>
<dbReference type="RefSeq" id="XP_013762332.1">
    <property type="nucleotide sequence ID" value="XM_013906878.1"/>
</dbReference>
<keyword evidence="3" id="KW-1185">Reference proteome</keyword>